<dbReference type="Gene3D" id="2.20.200.10">
    <property type="entry name" value="Outer membrane efflux proteins (OEP)"/>
    <property type="match status" value="1"/>
</dbReference>
<gene>
    <name evidence="3" type="ORF">GCM10010832_13810</name>
</gene>
<dbReference type="InterPro" id="IPR010131">
    <property type="entry name" value="MdtP/NodT-like"/>
</dbReference>
<proteinExistence type="inferred from homology"/>
<sequence>MQSCFVAKDYETPEDFKPDEKLFRTDEIQQDSTSIVDFSWKEVFTDSILQNHIETALENNLDIRIALQQIAIANSYSKEGKAGYFPSLELGGGVNYQNLAPNSQFGDFFNSITQYESSVTLAWEADVWGKIRSNRRATQAEFFQSIAGHQAVKTRLVADVASTYFELLSLDERISITEETIATREKSLATTEALKEAGQLTAVAVKQTEAQLYTAKAILIDLKNELRIAENTLSILKGEEPKSQKRSSLQQQDINQEMKTGVPLNLLSNRPDVLQAEASFRNAFELTNVARTNFYPSFNLTSNVGLQSLSWSDFFSLNSVFSNVLGNFTQPLFNRRAIKTQLEVSEAQQEIAALQFQQTLLTAGREVSDALYSYEMLSEKVEIKEKEFQAYEKAFDYSEELLKKGLANYLEVLTAQENVLNTELDLVNNQQALLQSSIDLYRALGGGWR</sequence>
<evidence type="ECO:0000256" key="1">
    <source>
        <dbReference type="ARBA" id="ARBA00007613"/>
    </source>
</evidence>
<keyword evidence="2" id="KW-0449">Lipoprotein</keyword>
<dbReference type="NCBIfam" id="TIGR01845">
    <property type="entry name" value="outer_NodT"/>
    <property type="match status" value="1"/>
</dbReference>
<keyword evidence="4" id="KW-1185">Reference proteome</keyword>
<dbReference type="EMBL" id="BMGM01000005">
    <property type="protein sequence ID" value="GGE34872.1"/>
    <property type="molecule type" value="Genomic_DNA"/>
</dbReference>
<evidence type="ECO:0000256" key="2">
    <source>
        <dbReference type="RuleBase" id="RU362097"/>
    </source>
</evidence>
<dbReference type="Proteomes" id="UP000599179">
    <property type="component" value="Unassembled WGS sequence"/>
</dbReference>
<dbReference type="Gene3D" id="1.20.1600.10">
    <property type="entry name" value="Outer membrane efflux proteins (OEP)"/>
    <property type="match status" value="1"/>
</dbReference>
<organism evidence="3 4">
    <name type="scientific">Psychroflexus planctonicus</name>
    <dbReference type="NCBI Taxonomy" id="1526575"/>
    <lineage>
        <taxon>Bacteria</taxon>
        <taxon>Pseudomonadati</taxon>
        <taxon>Bacteroidota</taxon>
        <taxon>Flavobacteriia</taxon>
        <taxon>Flavobacteriales</taxon>
        <taxon>Flavobacteriaceae</taxon>
        <taxon>Psychroflexus</taxon>
    </lineage>
</organism>
<name>A0ABQ1SF45_9FLAO</name>
<dbReference type="PANTHER" id="PTHR30203:SF33">
    <property type="entry name" value="BLR4455 PROTEIN"/>
    <property type="match status" value="1"/>
</dbReference>
<keyword evidence="2" id="KW-0472">Membrane</keyword>
<keyword evidence="2" id="KW-0564">Palmitate</keyword>
<dbReference type="Pfam" id="PF02321">
    <property type="entry name" value="OEP"/>
    <property type="match status" value="2"/>
</dbReference>
<keyword evidence="2" id="KW-1134">Transmembrane beta strand</keyword>
<comment type="caution">
    <text evidence="3">The sequence shown here is derived from an EMBL/GenBank/DDBJ whole genome shotgun (WGS) entry which is preliminary data.</text>
</comment>
<protein>
    <submittedName>
        <fullName evidence="3">Multidrug transporter</fullName>
    </submittedName>
</protein>
<keyword evidence="2" id="KW-0812">Transmembrane</keyword>
<accession>A0ABQ1SF45</accession>
<evidence type="ECO:0000313" key="4">
    <source>
        <dbReference type="Proteomes" id="UP000599179"/>
    </source>
</evidence>
<dbReference type="InterPro" id="IPR003423">
    <property type="entry name" value="OMP_efflux"/>
</dbReference>
<comment type="similarity">
    <text evidence="1 2">Belongs to the outer membrane factor (OMF) (TC 1.B.17) family.</text>
</comment>
<dbReference type="SUPFAM" id="SSF56954">
    <property type="entry name" value="Outer membrane efflux proteins (OEP)"/>
    <property type="match status" value="1"/>
</dbReference>
<reference evidence="4" key="1">
    <citation type="journal article" date="2019" name="Int. J. Syst. Evol. Microbiol.">
        <title>The Global Catalogue of Microorganisms (GCM) 10K type strain sequencing project: providing services to taxonomists for standard genome sequencing and annotation.</title>
        <authorList>
            <consortium name="The Broad Institute Genomics Platform"/>
            <consortium name="The Broad Institute Genome Sequencing Center for Infectious Disease"/>
            <person name="Wu L."/>
            <person name="Ma J."/>
        </authorList>
    </citation>
    <scope>NUCLEOTIDE SEQUENCE [LARGE SCALE GENOMIC DNA]</scope>
    <source>
        <strain evidence="4">CGMCC 1.12931</strain>
    </source>
</reference>
<dbReference type="PANTHER" id="PTHR30203">
    <property type="entry name" value="OUTER MEMBRANE CATION EFFLUX PROTEIN"/>
    <property type="match status" value="1"/>
</dbReference>
<evidence type="ECO:0000313" key="3">
    <source>
        <dbReference type="EMBL" id="GGE34872.1"/>
    </source>
</evidence>
<comment type="subcellular location">
    <subcellularLocation>
        <location evidence="2">Cell membrane</location>
        <topology evidence="2">Lipid-anchor</topology>
    </subcellularLocation>
</comment>